<dbReference type="AlphaFoldDB" id="A0A4E0QXW1"/>
<dbReference type="EMBL" id="PGGK01000010">
    <property type="protein sequence ID" value="TGC08318.1"/>
    <property type="molecule type" value="Genomic_DNA"/>
</dbReference>
<evidence type="ECO:0000256" key="2">
    <source>
        <dbReference type="SAM" id="Phobius"/>
    </source>
</evidence>
<dbReference type="OrthoDB" id="121857at2157"/>
<feature type="coiled-coil region" evidence="1">
    <location>
        <begin position="82"/>
        <end position="109"/>
    </location>
</feature>
<keyword evidence="2" id="KW-1133">Transmembrane helix</keyword>
<comment type="caution">
    <text evidence="3">The sequence shown here is derived from an EMBL/GenBank/DDBJ whole genome shotgun (WGS) entry which is preliminary data.</text>
</comment>
<reference evidence="3 4" key="1">
    <citation type="submission" date="2017-11" db="EMBL/GenBank/DDBJ databases">
        <title>Isolation and Characterization of Methanogenic Archaea from Saline Meromictic Lake at Siberia.</title>
        <authorList>
            <person name="Shen Y."/>
            <person name="Huang H.-H."/>
            <person name="Lai M.-C."/>
            <person name="Chen S.-C."/>
        </authorList>
    </citation>
    <scope>NUCLEOTIDE SEQUENCE [LARGE SCALE GENOMIC DNA]</scope>
    <source>
        <strain evidence="3 4">SY-01</strain>
    </source>
</reference>
<name>A0A4E0QXW1_9EURY</name>
<keyword evidence="4" id="KW-1185">Reference proteome</keyword>
<keyword evidence="2" id="KW-0472">Membrane</keyword>
<feature type="transmembrane region" description="Helical" evidence="2">
    <location>
        <begin position="544"/>
        <end position="569"/>
    </location>
</feature>
<dbReference type="RefSeq" id="WP_135390093.1">
    <property type="nucleotide sequence ID" value="NZ_PGGK01000010.1"/>
</dbReference>
<keyword evidence="2" id="KW-0812">Transmembrane</keyword>
<keyword evidence="1" id="KW-0175">Coiled coil</keyword>
<proteinExistence type="predicted"/>
<evidence type="ECO:0000313" key="4">
    <source>
        <dbReference type="Proteomes" id="UP000297295"/>
    </source>
</evidence>
<sequence length="571" mass="62517">MGLIDVIAGVATGGLYTLGKSIYQAGNAAEDAGDAAEQAGLAIAVIGSTIETLGEQLVSTLEETEELLTVNRLTPRSEDDLWDEEKARLDSLKQEKTRLLNKLSELGVEDPSNFNIDFWDMVSDMQDILKQFRLIARLAAVNKEIHDIFYQEPGILSTGIYNAKEVLERFNTVEQPMVEDILASVDDNLEVSGEVLQEVKKLFITKKKVPVPVSELIPSIRDQLEAIDADKLYYEKLLERKSVLTSGIADVIKTYPENTVKIDMGTINVPKEDIYDAGILDDLIDIGGVYDGVIDDGTIADEVTNPGGIADDIIDSGKEHGGVINPGDIYGKDTGIDDAHDIVTGPIDNSSVMKDKEIIKDTLADSVSGSAKENFIRKTSKGNKTLRTMSAETPAATGMAIKNISSLRASKTRSGGRMAMMQPHGARISASLNTRFDGYQRNYDLLKAQKAFYYRQTLKLDKEYELLANEWIEEPGIVPKTLDELHGVLSSIRTEEQPRIDLLLDNINANLEESKQTISNANDTMGSVRNALSILDFDTRYVKVGAMAIGGLIVLDLFVGLIVLTRLALGV</sequence>
<gene>
    <name evidence="3" type="ORF">CUN85_09575</name>
</gene>
<accession>A0A4E0QXW1</accession>
<dbReference type="Proteomes" id="UP000297295">
    <property type="component" value="Unassembled WGS sequence"/>
</dbReference>
<evidence type="ECO:0000313" key="3">
    <source>
        <dbReference type="EMBL" id="TGC08318.1"/>
    </source>
</evidence>
<organism evidence="3 4">
    <name type="scientific">Methanolobus halotolerans</name>
    <dbReference type="NCBI Taxonomy" id="2052935"/>
    <lineage>
        <taxon>Archaea</taxon>
        <taxon>Methanobacteriati</taxon>
        <taxon>Methanobacteriota</taxon>
        <taxon>Stenosarchaea group</taxon>
        <taxon>Methanomicrobia</taxon>
        <taxon>Methanosarcinales</taxon>
        <taxon>Methanosarcinaceae</taxon>
        <taxon>Methanolobus</taxon>
    </lineage>
</organism>
<protein>
    <submittedName>
        <fullName evidence="3">Uncharacterized protein</fullName>
    </submittedName>
</protein>
<evidence type="ECO:0000256" key="1">
    <source>
        <dbReference type="SAM" id="Coils"/>
    </source>
</evidence>